<dbReference type="EMBL" id="JAGFNK010000119">
    <property type="protein sequence ID" value="KAI9507578.1"/>
    <property type="molecule type" value="Genomic_DNA"/>
</dbReference>
<evidence type="ECO:0000313" key="2">
    <source>
        <dbReference type="Proteomes" id="UP001207468"/>
    </source>
</evidence>
<accession>A0ACC0U7J0</accession>
<dbReference type="Proteomes" id="UP001207468">
    <property type="component" value="Unassembled WGS sequence"/>
</dbReference>
<reference evidence="1" key="1">
    <citation type="submission" date="2021-03" db="EMBL/GenBank/DDBJ databases">
        <title>Evolutionary priming and transition to the ectomycorrhizal habit in an iconic lineage of mushroom-forming fungi: is preadaptation a requirement?</title>
        <authorList>
            <consortium name="DOE Joint Genome Institute"/>
            <person name="Looney B.P."/>
            <person name="Miyauchi S."/>
            <person name="Morin E."/>
            <person name="Drula E."/>
            <person name="Courty P.E."/>
            <person name="Chicoki N."/>
            <person name="Fauchery L."/>
            <person name="Kohler A."/>
            <person name="Kuo A."/>
            <person name="LaButti K."/>
            <person name="Pangilinan J."/>
            <person name="Lipzen A."/>
            <person name="Riley R."/>
            <person name="Andreopoulos W."/>
            <person name="He G."/>
            <person name="Johnson J."/>
            <person name="Barry K.W."/>
            <person name="Grigoriev I.V."/>
            <person name="Nagy L."/>
            <person name="Hibbett D."/>
            <person name="Henrissat B."/>
            <person name="Matheny P.B."/>
            <person name="Labbe J."/>
            <person name="Martin A.F."/>
        </authorList>
    </citation>
    <scope>NUCLEOTIDE SEQUENCE</scope>
    <source>
        <strain evidence="1">BPL698</strain>
    </source>
</reference>
<protein>
    <submittedName>
        <fullName evidence="1">Uncharacterized protein</fullName>
    </submittedName>
</protein>
<sequence>MSSLQSYVDRRVLLVLQDGRAIVGVLAGYDQKSNVVLSDSKERIYSTDEGVEEVPLGLYLVKGDMIILIGEIDEELDRAIDPSTIRADPIPPIRY</sequence>
<keyword evidence="2" id="KW-1185">Reference proteome</keyword>
<proteinExistence type="predicted"/>
<name>A0ACC0U7J0_9AGAM</name>
<gene>
    <name evidence="1" type="ORF">F5148DRAFT_981168</name>
</gene>
<organism evidence="1 2">
    <name type="scientific">Russula earlei</name>
    <dbReference type="NCBI Taxonomy" id="71964"/>
    <lineage>
        <taxon>Eukaryota</taxon>
        <taxon>Fungi</taxon>
        <taxon>Dikarya</taxon>
        <taxon>Basidiomycota</taxon>
        <taxon>Agaricomycotina</taxon>
        <taxon>Agaricomycetes</taxon>
        <taxon>Russulales</taxon>
        <taxon>Russulaceae</taxon>
        <taxon>Russula</taxon>
    </lineage>
</organism>
<comment type="caution">
    <text evidence="1">The sequence shown here is derived from an EMBL/GenBank/DDBJ whole genome shotgun (WGS) entry which is preliminary data.</text>
</comment>
<evidence type="ECO:0000313" key="1">
    <source>
        <dbReference type="EMBL" id="KAI9507578.1"/>
    </source>
</evidence>